<evidence type="ECO:0000259" key="4">
    <source>
        <dbReference type="Pfam" id="PF00135"/>
    </source>
</evidence>
<dbReference type="Gene3D" id="3.40.50.1820">
    <property type="entry name" value="alpha/beta hydrolase"/>
    <property type="match status" value="1"/>
</dbReference>
<keyword evidence="2 3" id="KW-0378">Hydrolase</keyword>
<dbReference type="InterPro" id="IPR002018">
    <property type="entry name" value="CarbesteraseB"/>
</dbReference>
<evidence type="ECO:0000256" key="2">
    <source>
        <dbReference type="ARBA" id="ARBA00022801"/>
    </source>
</evidence>
<dbReference type="OrthoDB" id="3200163at2759"/>
<name>A0A9B0WQ16_CHRAS</name>
<dbReference type="InterPro" id="IPR050309">
    <property type="entry name" value="Type-B_Carboxylest/Lipase"/>
</dbReference>
<accession>A0A9B0WQ16</accession>
<organism evidence="5 6">
    <name type="scientific">Chrysochloris asiatica</name>
    <name type="common">Cape golden mole</name>
    <dbReference type="NCBI Taxonomy" id="185453"/>
    <lineage>
        <taxon>Eukaryota</taxon>
        <taxon>Metazoa</taxon>
        <taxon>Chordata</taxon>
        <taxon>Craniata</taxon>
        <taxon>Vertebrata</taxon>
        <taxon>Euteleostomi</taxon>
        <taxon>Mammalia</taxon>
        <taxon>Eutheria</taxon>
        <taxon>Afrotheria</taxon>
        <taxon>Chrysochloridae</taxon>
        <taxon>Chrysochlorinae</taxon>
        <taxon>Chrysochloris</taxon>
    </lineage>
</organism>
<dbReference type="PANTHER" id="PTHR11559">
    <property type="entry name" value="CARBOXYLESTERASE"/>
    <property type="match status" value="1"/>
</dbReference>
<reference evidence="6" key="1">
    <citation type="submission" date="2025-08" db="UniProtKB">
        <authorList>
            <consortium name="RefSeq"/>
        </authorList>
    </citation>
    <scope>IDENTIFICATION</scope>
    <source>
        <tissue evidence="6">Spleen</tissue>
    </source>
</reference>
<dbReference type="GeneID" id="102832122"/>
<evidence type="ECO:0000313" key="6">
    <source>
        <dbReference type="RefSeq" id="XP_006863701.1"/>
    </source>
</evidence>
<dbReference type="EC" id="3.1.1.-" evidence="3"/>
<dbReference type="SUPFAM" id="SSF53474">
    <property type="entry name" value="alpha/beta-Hydrolases"/>
    <property type="match status" value="1"/>
</dbReference>
<dbReference type="Pfam" id="PF00135">
    <property type="entry name" value="COesterase"/>
    <property type="match status" value="1"/>
</dbReference>
<sequence>MVWIHGGSMMVGAATSHDRSALAAFGDVVVVTIQYRLGFLGFLSTGDEHAPGNWGFLDVVAALCWVQGNITPFGGDPNCVTIFGSSAGALMISALVLSPLTAGLFHRAIAQSFLTLSLSSATY</sequence>
<dbReference type="InterPro" id="IPR029058">
    <property type="entry name" value="AB_hydrolase_fold"/>
</dbReference>
<dbReference type="AlphaFoldDB" id="A0A9B0WQ16"/>
<dbReference type="InterPro" id="IPR019826">
    <property type="entry name" value="Carboxylesterase_B_AS"/>
</dbReference>
<feature type="domain" description="Carboxylesterase type B" evidence="4">
    <location>
        <begin position="1"/>
        <end position="112"/>
    </location>
</feature>
<evidence type="ECO:0000313" key="5">
    <source>
        <dbReference type="Proteomes" id="UP000504623"/>
    </source>
</evidence>
<keyword evidence="5" id="KW-1185">Reference proteome</keyword>
<gene>
    <name evidence="6" type="primary">LOC102832122</name>
</gene>
<dbReference type="RefSeq" id="XP_006863701.1">
    <property type="nucleotide sequence ID" value="XM_006863639.1"/>
</dbReference>
<evidence type="ECO:0000256" key="3">
    <source>
        <dbReference type="RuleBase" id="RU361235"/>
    </source>
</evidence>
<comment type="similarity">
    <text evidence="1 3">Belongs to the type-B carboxylesterase/lipase family.</text>
</comment>
<protein>
    <recommendedName>
        <fullName evidence="3">Carboxylic ester hydrolase</fullName>
        <ecNumber evidence="3">3.1.1.-</ecNumber>
    </recommendedName>
</protein>
<dbReference type="PROSITE" id="PS00122">
    <property type="entry name" value="CARBOXYLESTERASE_B_1"/>
    <property type="match status" value="1"/>
</dbReference>
<dbReference type="Proteomes" id="UP000504623">
    <property type="component" value="Unplaced"/>
</dbReference>
<evidence type="ECO:0000256" key="1">
    <source>
        <dbReference type="ARBA" id="ARBA00005964"/>
    </source>
</evidence>
<dbReference type="GO" id="GO:0016787">
    <property type="term" value="F:hydrolase activity"/>
    <property type="evidence" value="ECO:0007669"/>
    <property type="project" value="UniProtKB-KW"/>
</dbReference>
<proteinExistence type="inferred from homology"/>